<keyword evidence="2" id="KW-1185">Reference proteome</keyword>
<sequence>MISETNKLVGKVVAENRHLPQKSRALKEHGKKKMEKLLLQPRHTKQKFIESVSSETSISSDKKINIGSQIEGSYTVGGSVSGWNFITFGGSKPVYYGVKRDSYRSSHNK</sequence>
<name>A0A2P5BSD2_PARAD</name>
<reference evidence="2" key="1">
    <citation type="submission" date="2016-06" db="EMBL/GenBank/DDBJ databases">
        <title>Parallel loss of symbiosis genes in relatives of nitrogen-fixing non-legume Parasponia.</title>
        <authorList>
            <person name="Van Velzen R."/>
            <person name="Holmer R."/>
            <person name="Bu F."/>
            <person name="Rutten L."/>
            <person name="Van Zeijl A."/>
            <person name="Liu W."/>
            <person name="Santuari L."/>
            <person name="Cao Q."/>
            <person name="Sharma T."/>
            <person name="Shen D."/>
            <person name="Roswanjaya Y."/>
            <person name="Wardhani T."/>
            <person name="Kalhor M.S."/>
            <person name="Jansen J."/>
            <person name="Van den Hoogen J."/>
            <person name="Gungor B."/>
            <person name="Hartog M."/>
            <person name="Hontelez J."/>
            <person name="Verver J."/>
            <person name="Yang W.-C."/>
            <person name="Schijlen E."/>
            <person name="Repin R."/>
            <person name="Schilthuizen M."/>
            <person name="Schranz E."/>
            <person name="Heidstra R."/>
            <person name="Miyata K."/>
            <person name="Fedorova E."/>
            <person name="Kohlen W."/>
            <person name="Bisseling T."/>
            <person name="Smit S."/>
            <person name="Geurts R."/>
        </authorList>
    </citation>
    <scope>NUCLEOTIDE SEQUENCE [LARGE SCALE GENOMIC DNA]</scope>
    <source>
        <strain evidence="2">cv. WU1-14</strain>
    </source>
</reference>
<dbReference type="AlphaFoldDB" id="A0A2P5BSD2"/>
<dbReference type="OrthoDB" id="672903at2759"/>
<accession>A0A2P5BSD2</accession>
<organism evidence="1 2">
    <name type="scientific">Parasponia andersonii</name>
    <name type="common">Sponia andersonii</name>
    <dbReference type="NCBI Taxonomy" id="3476"/>
    <lineage>
        <taxon>Eukaryota</taxon>
        <taxon>Viridiplantae</taxon>
        <taxon>Streptophyta</taxon>
        <taxon>Embryophyta</taxon>
        <taxon>Tracheophyta</taxon>
        <taxon>Spermatophyta</taxon>
        <taxon>Magnoliopsida</taxon>
        <taxon>eudicotyledons</taxon>
        <taxon>Gunneridae</taxon>
        <taxon>Pentapetalae</taxon>
        <taxon>rosids</taxon>
        <taxon>fabids</taxon>
        <taxon>Rosales</taxon>
        <taxon>Cannabaceae</taxon>
        <taxon>Parasponia</taxon>
    </lineage>
</organism>
<evidence type="ECO:0000313" key="1">
    <source>
        <dbReference type="EMBL" id="PON51717.1"/>
    </source>
</evidence>
<protein>
    <submittedName>
        <fullName evidence="1">Uncharacterized protein</fullName>
    </submittedName>
</protein>
<evidence type="ECO:0000313" key="2">
    <source>
        <dbReference type="Proteomes" id="UP000237105"/>
    </source>
</evidence>
<dbReference type="PANTHER" id="PTHR35459:SF4">
    <property type="match status" value="1"/>
</dbReference>
<dbReference type="PANTHER" id="PTHR35459">
    <property type="entry name" value="T1N6.14 PROTEIN"/>
    <property type="match status" value="1"/>
</dbReference>
<dbReference type="Proteomes" id="UP000237105">
    <property type="component" value="Unassembled WGS sequence"/>
</dbReference>
<dbReference type="EMBL" id="JXTB01000229">
    <property type="protein sequence ID" value="PON51717.1"/>
    <property type="molecule type" value="Genomic_DNA"/>
</dbReference>
<gene>
    <name evidence="1" type="ORF">PanWU01x14_214170</name>
</gene>
<comment type="caution">
    <text evidence="1">The sequence shown here is derived from an EMBL/GenBank/DDBJ whole genome shotgun (WGS) entry which is preliminary data.</text>
</comment>
<proteinExistence type="predicted"/>